<feature type="compositionally biased region" description="Polar residues" evidence="1">
    <location>
        <begin position="599"/>
        <end position="609"/>
    </location>
</feature>
<sequence>MTLKGSDVDRLAARPRMFDPLLPSPSRIRRCSSFIRSDMSTVQTWTLWQRMPPRYQLTAKTIPDDVDELIAVGNSSDRSFTPRKFPSPRPTSSTGRQSAQNSSRPRSRTERRTSSKETTTGKTYDVILTLHDTDPIYSQREHVSNRENFMLSSNVSETEKNNMNDLVSNTKSAFSFPKRNSDYVSTFQKQCRVNSARRRLAEVPPTPIVPVSRSSQNGEENNGRAQTAPVFPVTSAEILKNRRHTSNDSARLLQEPKVSRQFLNARPKTFIEPNKIDMFHFDDTKSVSSSSSSPFTREFDNKQKKYHVQDTNRATVYIDNGKVMYFGKSRHDLTQLLKTQTLRANKASCFLAEIRRDYLKHPKYDRRRTTNLQKLFENDPRRIASERIDYNRRVEHILSYYDDPNIPQPPSRPTSPERIKSPKGARFKGLSLTPNVSPSRPPSRAGSPVPELYDVSSGDFILLNKQSRLHDRQFYLKTPGMHHGQTMAEIEKCRCTMCRMELQLALVSGAQADASLNENLGTDADCLHANDNTENNHEPCRNISKENSKHSFASSTKLSRSSSQRVSFKQPEAVNTVTNHDNKMTIKCKLPEMAVSESGFESSRTNDGLSTCLDENDDTT</sequence>
<protein>
    <submittedName>
        <fullName evidence="2">Uncharacterized protein</fullName>
    </submittedName>
</protein>
<feature type="region of interest" description="Disordered" evidence="1">
    <location>
        <begin position="597"/>
        <end position="620"/>
    </location>
</feature>
<accession>A0ABY7FLW6</accession>
<reference evidence="2" key="1">
    <citation type="submission" date="2022-11" db="EMBL/GenBank/DDBJ databases">
        <title>Centuries of genome instability and evolution in soft-shell clam transmissible cancer (bioRxiv).</title>
        <authorList>
            <person name="Hart S.F.M."/>
            <person name="Yonemitsu M.A."/>
            <person name="Giersch R.M."/>
            <person name="Beal B.F."/>
            <person name="Arriagada G."/>
            <person name="Davis B.W."/>
            <person name="Ostrander E.A."/>
            <person name="Goff S.P."/>
            <person name="Metzger M.J."/>
        </authorList>
    </citation>
    <scope>NUCLEOTIDE SEQUENCE</scope>
    <source>
        <strain evidence="2">MELC-2E11</strain>
        <tissue evidence="2">Siphon/mantle</tissue>
    </source>
</reference>
<evidence type="ECO:0000313" key="3">
    <source>
        <dbReference type="Proteomes" id="UP001164746"/>
    </source>
</evidence>
<feature type="region of interest" description="Disordered" evidence="1">
    <location>
        <begin position="535"/>
        <end position="570"/>
    </location>
</feature>
<feature type="region of interest" description="Disordered" evidence="1">
    <location>
        <begin position="401"/>
        <end position="451"/>
    </location>
</feature>
<feature type="region of interest" description="Disordered" evidence="1">
    <location>
        <begin position="206"/>
        <end position="226"/>
    </location>
</feature>
<evidence type="ECO:0000256" key="1">
    <source>
        <dbReference type="SAM" id="MobiDB-lite"/>
    </source>
</evidence>
<feature type="compositionally biased region" description="Basic and acidic residues" evidence="1">
    <location>
        <begin position="535"/>
        <end position="549"/>
    </location>
</feature>
<feature type="compositionally biased region" description="Low complexity" evidence="1">
    <location>
        <begin position="551"/>
        <end position="570"/>
    </location>
</feature>
<feature type="region of interest" description="Disordered" evidence="1">
    <location>
        <begin position="73"/>
        <end position="125"/>
    </location>
</feature>
<organism evidence="2 3">
    <name type="scientific">Mya arenaria</name>
    <name type="common">Soft-shell clam</name>
    <dbReference type="NCBI Taxonomy" id="6604"/>
    <lineage>
        <taxon>Eukaryota</taxon>
        <taxon>Metazoa</taxon>
        <taxon>Spiralia</taxon>
        <taxon>Lophotrochozoa</taxon>
        <taxon>Mollusca</taxon>
        <taxon>Bivalvia</taxon>
        <taxon>Autobranchia</taxon>
        <taxon>Heteroconchia</taxon>
        <taxon>Euheterodonta</taxon>
        <taxon>Imparidentia</taxon>
        <taxon>Neoheterodontei</taxon>
        <taxon>Myida</taxon>
        <taxon>Myoidea</taxon>
        <taxon>Myidae</taxon>
        <taxon>Mya</taxon>
    </lineage>
</organism>
<feature type="compositionally biased region" description="Polar residues" evidence="1">
    <location>
        <begin position="90"/>
        <end position="101"/>
    </location>
</feature>
<dbReference type="EMBL" id="CP111023">
    <property type="protein sequence ID" value="WAR21726.1"/>
    <property type="molecule type" value="Genomic_DNA"/>
</dbReference>
<feature type="compositionally biased region" description="Polar residues" evidence="1">
    <location>
        <begin position="212"/>
        <end position="225"/>
    </location>
</feature>
<gene>
    <name evidence="2" type="ORF">MAR_015700</name>
</gene>
<evidence type="ECO:0000313" key="2">
    <source>
        <dbReference type="EMBL" id="WAR21726.1"/>
    </source>
</evidence>
<keyword evidence="3" id="KW-1185">Reference proteome</keyword>
<feature type="compositionally biased region" description="Low complexity" evidence="1">
    <location>
        <begin position="436"/>
        <end position="450"/>
    </location>
</feature>
<proteinExistence type="predicted"/>
<dbReference type="Proteomes" id="UP001164746">
    <property type="component" value="Chromosome 12"/>
</dbReference>
<name>A0ABY7FLW6_MYAAR</name>